<sequence length="460" mass="50798">MISYLQYWSQYQPSKLALKTRSSDVTWSELSVLVGKIALQLKAEGVNRNDVVAAVGKNCPDLLFLYMACLEIGAIMSPISPDPWSVLEGKFQTLVPKCVWWQYQAESACDLPRFSWTVDSLASASNVCIEPFNALSSHQLVSLIFTSGSSGKPKAVAHNASQHIASAKGLLSKFEFEPTDSWLLSLPMYHVSGLAIIWRWLVVGATLVMPSDKGISYDLTQVTHASLVAVQLQRALEDNLTLRLKRVLLGGSHVCNSLCQKAQARGVDTWLGYGMTEAASTVTAKRTDELANAGSVLPNRQLKLVGDRIYIAGETLAVGYYQQGNVISLIEQDGWFDTKDLGQWQANNQLKIIGRADNQFISGGENIHCEEIEAVLNALPQIQQSYVVPMVDAEFGHRPVAVLIADRLLNKGDYEAFIASKLTKFKWPIAYYLMPTELLGSGIKVSRQSIKQWLLQQMAI</sequence>
<dbReference type="Gene3D" id="3.40.50.12780">
    <property type="entry name" value="N-terminal domain of ligase-like"/>
    <property type="match status" value="1"/>
</dbReference>
<dbReference type="OrthoDB" id="9803968at2"/>
<evidence type="ECO:0000259" key="6">
    <source>
        <dbReference type="Pfam" id="PF00501"/>
    </source>
</evidence>
<dbReference type="PANTHER" id="PTHR24096">
    <property type="entry name" value="LONG-CHAIN-FATTY-ACID--COA LIGASE"/>
    <property type="match status" value="1"/>
</dbReference>
<gene>
    <name evidence="7" type="ORF">VTAP4600_A1981</name>
</gene>
<keyword evidence="8" id="KW-1185">Reference proteome</keyword>
<evidence type="ECO:0000256" key="2">
    <source>
        <dbReference type="ARBA" id="ARBA00022428"/>
    </source>
</evidence>
<dbReference type="RefSeq" id="WP_102522537.1">
    <property type="nucleotide sequence ID" value="NZ_LT960611.1"/>
</dbReference>
<dbReference type="GO" id="GO:0008756">
    <property type="term" value="F:o-succinylbenzoate-CoA ligase activity"/>
    <property type="evidence" value="ECO:0007669"/>
    <property type="project" value="UniProtKB-EC"/>
</dbReference>
<dbReference type="NCBIfam" id="TIGR01923">
    <property type="entry name" value="menE"/>
    <property type="match status" value="1"/>
</dbReference>
<feature type="domain" description="AMP-dependent synthetase/ligase" evidence="6">
    <location>
        <begin position="7"/>
        <end position="82"/>
    </location>
</feature>
<dbReference type="PROSITE" id="PS00455">
    <property type="entry name" value="AMP_BINDING"/>
    <property type="match status" value="1"/>
</dbReference>
<dbReference type="CDD" id="cd17630">
    <property type="entry name" value="OSB_MenE-like"/>
    <property type="match status" value="1"/>
</dbReference>
<dbReference type="NCBIfam" id="NF006539">
    <property type="entry name" value="PRK09029.1"/>
    <property type="match status" value="1"/>
</dbReference>
<dbReference type="InterPro" id="IPR045851">
    <property type="entry name" value="AMP-bd_C_sf"/>
</dbReference>
<dbReference type="Pfam" id="PF00501">
    <property type="entry name" value="AMP-binding"/>
    <property type="match status" value="2"/>
</dbReference>
<comment type="similarity">
    <text evidence="1">Belongs to the ATP-dependent AMP-binding enzyme family.</text>
</comment>
<evidence type="ECO:0000313" key="7">
    <source>
        <dbReference type="EMBL" id="SON49960.1"/>
    </source>
</evidence>
<proteinExistence type="inferred from homology"/>
<evidence type="ECO:0000256" key="4">
    <source>
        <dbReference type="ARBA" id="ARBA00022741"/>
    </source>
</evidence>
<keyword evidence="3 7" id="KW-0436">Ligase</keyword>
<evidence type="ECO:0000256" key="1">
    <source>
        <dbReference type="ARBA" id="ARBA00006432"/>
    </source>
</evidence>
<protein>
    <submittedName>
        <fullName evidence="7">O-succinylbenzoic acid--CoA ligase</fullName>
        <ecNumber evidence="7">6.2.1.26</ecNumber>
    </submittedName>
</protein>
<dbReference type="PANTHER" id="PTHR24096:SF149">
    <property type="entry name" value="AMP-BINDING DOMAIN-CONTAINING PROTEIN-RELATED"/>
    <property type="match status" value="1"/>
</dbReference>
<dbReference type="InterPro" id="IPR010192">
    <property type="entry name" value="MenE"/>
</dbReference>
<keyword evidence="4" id="KW-0547">Nucleotide-binding</keyword>
<keyword evidence="5" id="KW-0067">ATP-binding</keyword>
<feature type="domain" description="AMP-dependent synthetase/ligase" evidence="6">
    <location>
        <begin position="130"/>
        <end position="321"/>
    </location>
</feature>
<dbReference type="GO" id="GO:0005524">
    <property type="term" value="F:ATP binding"/>
    <property type="evidence" value="ECO:0007669"/>
    <property type="project" value="UniProtKB-KW"/>
</dbReference>
<dbReference type="InterPro" id="IPR020845">
    <property type="entry name" value="AMP-binding_CS"/>
</dbReference>
<dbReference type="GO" id="GO:0009234">
    <property type="term" value="P:menaquinone biosynthetic process"/>
    <property type="evidence" value="ECO:0007669"/>
    <property type="project" value="UniProtKB-KW"/>
</dbReference>
<name>A0A2N8ZDK6_9VIBR</name>
<dbReference type="KEGG" id="vta:A1981"/>
<accession>A0A2N8ZDK6</accession>
<dbReference type="InterPro" id="IPR042099">
    <property type="entry name" value="ANL_N_sf"/>
</dbReference>
<dbReference type="Proteomes" id="UP000235828">
    <property type="component" value="Chromosome A"/>
</dbReference>
<evidence type="ECO:0000313" key="8">
    <source>
        <dbReference type="Proteomes" id="UP000235828"/>
    </source>
</evidence>
<evidence type="ECO:0000256" key="5">
    <source>
        <dbReference type="ARBA" id="ARBA00022840"/>
    </source>
</evidence>
<dbReference type="Gene3D" id="3.30.300.30">
    <property type="match status" value="1"/>
</dbReference>
<evidence type="ECO:0000256" key="3">
    <source>
        <dbReference type="ARBA" id="ARBA00022598"/>
    </source>
</evidence>
<dbReference type="EC" id="6.2.1.26" evidence="7"/>
<keyword evidence="2" id="KW-0474">Menaquinone biosynthesis</keyword>
<organism evidence="7 8">
    <name type="scientific">Vibrio tapetis subsp. tapetis</name>
    <dbReference type="NCBI Taxonomy" id="1671868"/>
    <lineage>
        <taxon>Bacteria</taxon>
        <taxon>Pseudomonadati</taxon>
        <taxon>Pseudomonadota</taxon>
        <taxon>Gammaproteobacteria</taxon>
        <taxon>Vibrionales</taxon>
        <taxon>Vibrionaceae</taxon>
        <taxon>Vibrio</taxon>
    </lineage>
</organism>
<dbReference type="EMBL" id="LT960611">
    <property type="protein sequence ID" value="SON49960.1"/>
    <property type="molecule type" value="Genomic_DNA"/>
</dbReference>
<reference evidence="7 8" key="1">
    <citation type="submission" date="2017-10" db="EMBL/GenBank/DDBJ databases">
        <authorList>
            <person name="Banno H."/>
            <person name="Chua N.-H."/>
        </authorList>
    </citation>
    <scope>NUCLEOTIDE SEQUENCE [LARGE SCALE GENOMIC DNA]</scope>
    <source>
        <strain evidence="7">Vibrio tapetis CECT4600</strain>
    </source>
</reference>
<dbReference type="InterPro" id="IPR000873">
    <property type="entry name" value="AMP-dep_synth/lig_dom"/>
</dbReference>
<dbReference type="AlphaFoldDB" id="A0A2N8ZDK6"/>
<dbReference type="SUPFAM" id="SSF56801">
    <property type="entry name" value="Acetyl-CoA synthetase-like"/>
    <property type="match status" value="1"/>
</dbReference>